<dbReference type="RefSeq" id="WP_254740277.1">
    <property type="nucleotide sequence ID" value="NZ_JANCLU010000005.1"/>
</dbReference>
<protein>
    <recommendedName>
        <fullName evidence="2">Putative 4-hydroxy-4-methyl-2-oxoglutarate aldolase</fullName>
    </recommendedName>
    <alternativeName>
        <fullName evidence="3">Regulator of ribonuclease activity homolog</fullName>
    </alternativeName>
    <alternativeName>
        <fullName evidence="4">RraA-like protein</fullName>
    </alternativeName>
</protein>
<dbReference type="Proteomes" id="UP001205890">
    <property type="component" value="Unassembled WGS sequence"/>
</dbReference>
<sequence>MEKHALHGQIVRDFERAPAELVKRFDKHDTAKLVDSMGGYGAMHYEIKPLENSMRVLGTALTVLTRPGDALYVQKAIDLTKPGDVIIISAGGYKDVCVIGERLGYFFKRNGAVGIIVDGAIRDAIGMVADAPPTFARSTCLRIFGSTGPGAINVPVSCGGVTVNPGDIIMGDRDGVVVVPREDAARVADLADAHLDGELARMKDVESGKSVTDVFGLQPKLDRWNG</sequence>
<evidence type="ECO:0000256" key="2">
    <source>
        <dbReference type="ARBA" id="ARBA00016549"/>
    </source>
</evidence>
<dbReference type="CDD" id="cd16841">
    <property type="entry name" value="RraA_family"/>
    <property type="match status" value="1"/>
</dbReference>
<dbReference type="PANTHER" id="PTHR33254:SF4">
    <property type="entry name" value="4-HYDROXY-4-METHYL-2-OXOGLUTARATE ALDOLASE 3-RELATED"/>
    <property type="match status" value="1"/>
</dbReference>
<accession>A0ABT1L9U5</accession>
<evidence type="ECO:0000256" key="1">
    <source>
        <dbReference type="ARBA" id="ARBA00001968"/>
    </source>
</evidence>
<dbReference type="SUPFAM" id="SSF89562">
    <property type="entry name" value="RraA-like"/>
    <property type="match status" value="1"/>
</dbReference>
<gene>
    <name evidence="5" type="ORF">NK718_06960</name>
</gene>
<dbReference type="Pfam" id="PF03737">
    <property type="entry name" value="RraA-like"/>
    <property type="match status" value="1"/>
</dbReference>
<name>A0ABT1L9U5_9HYPH</name>
<reference evidence="5 6" key="1">
    <citation type="submission" date="2022-07" db="EMBL/GenBank/DDBJ databases">
        <authorList>
            <person name="Li W.-J."/>
            <person name="Deng Q.-Q."/>
        </authorList>
    </citation>
    <scope>NUCLEOTIDE SEQUENCE [LARGE SCALE GENOMIC DNA]</scope>
    <source>
        <strain evidence="5 6">SYSU M60028</strain>
    </source>
</reference>
<dbReference type="EMBL" id="JANCLU010000005">
    <property type="protein sequence ID" value="MCP8938250.1"/>
    <property type="molecule type" value="Genomic_DNA"/>
</dbReference>
<evidence type="ECO:0000313" key="5">
    <source>
        <dbReference type="EMBL" id="MCP8938250.1"/>
    </source>
</evidence>
<comment type="cofactor">
    <cofactor evidence="1">
        <name>a divalent metal cation</name>
        <dbReference type="ChEBI" id="CHEBI:60240"/>
    </cofactor>
</comment>
<dbReference type="PANTHER" id="PTHR33254">
    <property type="entry name" value="4-HYDROXY-4-METHYL-2-OXOGLUTARATE ALDOLASE 3-RELATED"/>
    <property type="match status" value="1"/>
</dbReference>
<keyword evidence="6" id="KW-1185">Reference proteome</keyword>
<dbReference type="Gene3D" id="3.50.30.40">
    <property type="entry name" value="Ribonuclease E inhibitor RraA/RraA-like"/>
    <property type="match status" value="1"/>
</dbReference>
<evidence type="ECO:0000256" key="3">
    <source>
        <dbReference type="ARBA" id="ARBA00029596"/>
    </source>
</evidence>
<evidence type="ECO:0000313" key="6">
    <source>
        <dbReference type="Proteomes" id="UP001205890"/>
    </source>
</evidence>
<organism evidence="5 6">
    <name type="scientific">Alsobacter ponti</name>
    <dbReference type="NCBI Taxonomy" id="2962936"/>
    <lineage>
        <taxon>Bacteria</taxon>
        <taxon>Pseudomonadati</taxon>
        <taxon>Pseudomonadota</taxon>
        <taxon>Alphaproteobacteria</taxon>
        <taxon>Hyphomicrobiales</taxon>
        <taxon>Alsobacteraceae</taxon>
        <taxon>Alsobacter</taxon>
    </lineage>
</organism>
<dbReference type="InterPro" id="IPR005493">
    <property type="entry name" value="RraA/RraA-like"/>
</dbReference>
<comment type="caution">
    <text evidence="5">The sequence shown here is derived from an EMBL/GenBank/DDBJ whole genome shotgun (WGS) entry which is preliminary data.</text>
</comment>
<evidence type="ECO:0000256" key="4">
    <source>
        <dbReference type="ARBA" id="ARBA00030169"/>
    </source>
</evidence>
<dbReference type="InterPro" id="IPR036704">
    <property type="entry name" value="RraA/RraA-like_sf"/>
</dbReference>
<proteinExistence type="predicted"/>